<dbReference type="InterPro" id="IPR005144">
    <property type="entry name" value="ATP-cone_dom"/>
</dbReference>
<dbReference type="GO" id="GO:0031419">
    <property type="term" value="F:cobalamin binding"/>
    <property type="evidence" value="ECO:0007669"/>
    <property type="project" value="UniProtKB-KW"/>
</dbReference>
<dbReference type="InterPro" id="IPR013344">
    <property type="entry name" value="RNR_NrdJ/NrdZ"/>
</dbReference>
<comment type="function">
    <text evidence="12">Catalyzes the reduction of ribonucleotides to deoxyribonucleotides. May function to provide a pool of deoxyribonucleotide precursors for DNA repair during oxygen limitation and/or for immediate growth after restoration of oxygen.</text>
</comment>
<comment type="catalytic activity">
    <reaction evidence="10 12">
        <text>a 2'-deoxyribonucleoside 5'-diphosphate + [thioredoxin]-disulfide + H2O = a ribonucleoside 5'-diphosphate + [thioredoxin]-dithiol</text>
        <dbReference type="Rhea" id="RHEA:23252"/>
        <dbReference type="Rhea" id="RHEA-COMP:10698"/>
        <dbReference type="Rhea" id="RHEA-COMP:10700"/>
        <dbReference type="ChEBI" id="CHEBI:15377"/>
        <dbReference type="ChEBI" id="CHEBI:29950"/>
        <dbReference type="ChEBI" id="CHEBI:50058"/>
        <dbReference type="ChEBI" id="CHEBI:57930"/>
        <dbReference type="ChEBI" id="CHEBI:73316"/>
        <dbReference type="EC" id="1.17.4.1"/>
    </reaction>
</comment>
<reference evidence="16" key="3">
    <citation type="submission" date="2016-06" db="EMBL/GenBank/DDBJ databases">
        <authorList>
            <person name="Toshchakov V.S."/>
        </authorList>
    </citation>
    <scope>NUCLEOTIDE SEQUENCE [LARGE SCALE GENOMIC DNA]</scope>
    <source>
        <strain>PM4 (JCM 30641</strain>
        <strain evidence="16">\VKM B-2940)</strain>
    </source>
</reference>
<keyword evidence="5 11" id="KW-0067">ATP-binding</keyword>
<keyword evidence="4 11" id="KW-0547">Nucleotide-binding</keyword>
<dbReference type="InterPro" id="IPR000788">
    <property type="entry name" value="RNR_lg_C"/>
</dbReference>
<dbReference type="Gene3D" id="3.20.70.20">
    <property type="match status" value="2"/>
</dbReference>
<dbReference type="Proteomes" id="UP000187822">
    <property type="component" value="Chromosome I"/>
</dbReference>
<evidence type="ECO:0000256" key="8">
    <source>
        <dbReference type="ARBA" id="ARBA00023157"/>
    </source>
</evidence>
<name>A0A1N5WV52_9ARCH</name>
<dbReference type="Pfam" id="PF03477">
    <property type="entry name" value="ATP-cone"/>
    <property type="match status" value="1"/>
</dbReference>
<comment type="cofactor">
    <cofactor evidence="1 12">
        <name>adenosylcob(III)alamin</name>
        <dbReference type="ChEBI" id="CHEBI:18408"/>
    </cofactor>
</comment>
<dbReference type="KEGG" id="cdiv:CPM_1941"/>
<comment type="similarity">
    <text evidence="2 12">Belongs to the ribonucleoside diphosphate reductase class-2 family.</text>
</comment>
<evidence type="ECO:0000313" key="16">
    <source>
        <dbReference type="Proteomes" id="UP000187822"/>
    </source>
</evidence>
<dbReference type="EC" id="1.17.4.1" evidence="12"/>
<dbReference type="GO" id="GO:0005524">
    <property type="term" value="F:ATP binding"/>
    <property type="evidence" value="ECO:0007669"/>
    <property type="project" value="UniProtKB-UniRule"/>
</dbReference>
<protein>
    <recommendedName>
        <fullName evidence="12">Vitamin B12-dependent ribonucleotide reductase</fullName>
        <ecNumber evidence="12">1.17.4.1</ecNumber>
    </recommendedName>
</protein>
<keyword evidence="9 12" id="KW-0170">Cobalt</keyword>
<dbReference type="STRING" id="1673428.CPM_1941"/>
<evidence type="ECO:0000259" key="13">
    <source>
        <dbReference type="PROSITE" id="PS51161"/>
    </source>
</evidence>
<dbReference type="UniPathway" id="UPA00326"/>
<keyword evidence="3 12" id="KW-0846">Cobalamin</keyword>
<evidence type="ECO:0000256" key="11">
    <source>
        <dbReference type="PROSITE-ProRule" id="PRU00492"/>
    </source>
</evidence>
<evidence type="ECO:0000256" key="7">
    <source>
        <dbReference type="ARBA" id="ARBA00023116"/>
    </source>
</evidence>
<dbReference type="InterPro" id="IPR008926">
    <property type="entry name" value="RNR_R1-su_N"/>
</dbReference>
<keyword evidence="8" id="KW-1015">Disulfide bond</keyword>
<dbReference type="NCBIfam" id="NF005010">
    <property type="entry name" value="PRK06406.1"/>
    <property type="match status" value="1"/>
</dbReference>
<keyword evidence="6 12" id="KW-0560">Oxidoreductase</keyword>
<feature type="domain" description="ATP-cone" evidence="13">
    <location>
        <begin position="3"/>
        <end position="98"/>
    </location>
</feature>
<keyword evidence="12" id="KW-0237">DNA synthesis</keyword>
<evidence type="ECO:0000256" key="12">
    <source>
        <dbReference type="RuleBase" id="RU364064"/>
    </source>
</evidence>
<dbReference type="GeneID" id="41589243"/>
<gene>
    <name evidence="15" type="ORF">CPM_1941</name>
    <name evidence="14" type="ORF">CSP5_2009</name>
</gene>
<evidence type="ECO:0000313" key="15">
    <source>
        <dbReference type="EMBL" id="SJK85714.1"/>
    </source>
</evidence>
<evidence type="ECO:0000313" key="17">
    <source>
        <dbReference type="Proteomes" id="UP000195607"/>
    </source>
</evidence>
<dbReference type="OrthoDB" id="6188at2157"/>
<dbReference type="EMBL" id="LT671858">
    <property type="protein sequence ID" value="SIM89188.1"/>
    <property type="molecule type" value="Genomic_DNA"/>
</dbReference>
<dbReference type="InterPro" id="IPR050862">
    <property type="entry name" value="RdRp_reductase_class-2"/>
</dbReference>
<organism evidence="14 17">
    <name type="scientific">Cuniculiplasma divulgatum</name>
    <dbReference type="NCBI Taxonomy" id="1673428"/>
    <lineage>
        <taxon>Archaea</taxon>
        <taxon>Methanobacteriati</taxon>
        <taxon>Thermoplasmatota</taxon>
        <taxon>Thermoplasmata</taxon>
        <taxon>Thermoplasmatales</taxon>
        <taxon>Cuniculiplasmataceae</taxon>
        <taxon>Cuniculiplasma</taxon>
    </lineage>
</organism>
<dbReference type="GO" id="GO:0009263">
    <property type="term" value="P:deoxyribonucleotide biosynthetic process"/>
    <property type="evidence" value="ECO:0007669"/>
    <property type="project" value="UniProtKB-KW"/>
</dbReference>
<dbReference type="NCBIfam" id="TIGR02504">
    <property type="entry name" value="NrdJ_Z"/>
    <property type="match status" value="1"/>
</dbReference>
<evidence type="ECO:0000256" key="1">
    <source>
        <dbReference type="ARBA" id="ARBA00001922"/>
    </source>
</evidence>
<dbReference type="PRINTS" id="PR01183">
    <property type="entry name" value="RIBORDTASEM1"/>
</dbReference>
<dbReference type="EMBL" id="LT719092">
    <property type="protein sequence ID" value="SJK85714.1"/>
    <property type="molecule type" value="Genomic_DNA"/>
</dbReference>
<dbReference type="Pfam" id="PF02867">
    <property type="entry name" value="Ribonuc_red_lgC"/>
    <property type="match status" value="1"/>
</dbReference>
<evidence type="ECO:0000256" key="5">
    <source>
        <dbReference type="ARBA" id="ARBA00022840"/>
    </source>
</evidence>
<reference evidence="15" key="2">
    <citation type="submission" date="2016-06" db="EMBL/GenBank/DDBJ databases">
        <authorList>
            <person name="Olsen C.W."/>
            <person name="Carey S."/>
            <person name="Hinshaw L."/>
            <person name="Karasin A.I."/>
        </authorList>
    </citation>
    <scope>NUCLEOTIDE SEQUENCE [LARGE SCALE GENOMIC DNA]</scope>
    <source>
        <strain evidence="15">PM4</strain>
    </source>
</reference>
<dbReference type="SUPFAM" id="SSF48168">
    <property type="entry name" value="R1 subunit of ribonucleotide reductase, N-terminal domain"/>
    <property type="match status" value="1"/>
</dbReference>
<dbReference type="PANTHER" id="PTHR43371">
    <property type="entry name" value="VITAMIN B12-DEPENDENT RIBONUCLEOTIDE REDUCTASE"/>
    <property type="match status" value="1"/>
</dbReference>
<evidence type="ECO:0000313" key="14">
    <source>
        <dbReference type="EMBL" id="SIM89188.1"/>
    </source>
</evidence>
<evidence type="ECO:0000256" key="9">
    <source>
        <dbReference type="ARBA" id="ARBA00023285"/>
    </source>
</evidence>
<keyword evidence="16" id="KW-1185">Reference proteome</keyword>
<reference evidence="14 17" key="1">
    <citation type="submission" date="2016-04" db="EMBL/GenBank/DDBJ databases">
        <authorList>
            <person name="Evans L.H."/>
            <person name="Alamgir A."/>
            <person name="Owens N."/>
            <person name="Weber N.D."/>
            <person name="Virtaneva K."/>
            <person name="Barbian K."/>
            <person name="Babar A."/>
            <person name="Rosenke K."/>
        </authorList>
    </citation>
    <scope>NUCLEOTIDE SEQUENCE [LARGE SCALE GENOMIC DNA]</scope>
    <source>
        <strain evidence="14">S5</strain>
        <strain evidence="17">S5(T) (JCM 30642 \VKM B-2941)</strain>
    </source>
</reference>
<dbReference type="GO" id="GO:0071897">
    <property type="term" value="P:DNA biosynthetic process"/>
    <property type="evidence" value="ECO:0007669"/>
    <property type="project" value="UniProtKB-KW"/>
</dbReference>
<dbReference type="CDD" id="cd02888">
    <property type="entry name" value="RNR_II_dimer"/>
    <property type="match status" value="1"/>
</dbReference>
<dbReference type="PROSITE" id="PS51161">
    <property type="entry name" value="ATP_CONE"/>
    <property type="match status" value="1"/>
</dbReference>
<evidence type="ECO:0000256" key="2">
    <source>
        <dbReference type="ARBA" id="ARBA00007405"/>
    </source>
</evidence>
<proteinExistence type="inferred from homology"/>
<dbReference type="AlphaFoldDB" id="A0A1N5WV52"/>
<evidence type="ECO:0000256" key="3">
    <source>
        <dbReference type="ARBA" id="ARBA00022628"/>
    </source>
</evidence>
<dbReference type="GO" id="GO:0004748">
    <property type="term" value="F:ribonucleoside-diphosphate reductase activity, thioredoxin disulfide as acceptor"/>
    <property type="evidence" value="ECO:0007669"/>
    <property type="project" value="UniProtKB-EC"/>
</dbReference>
<dbReference type="SUPFAM" id="SSF51998">
    <property type="entry name" value="PFL-like glycyl radical enzymes"/>
    <property type="match status" value="1"/>
</dbReference>
<dbReference type="InterPro" id="IPR013509">
    <property type="entry name" value="RNR_lsu_N"/>
</dbReference>
<evidence type="ECO:0000256" key="4">
    <source>
        <dbReference type="ARBA" id="ARBA00022741"/>
    </source>
</evidence>
<sequence>MIKSIKKRDGKIEDFDQTKISRAIYKAMLSLKFGNMRDAEILADKVVKELSARKEIPTVENIQDTVESVLMETQIDGRKFNEVAKAYILYREKRRFIREEKERLGVKDDLKLTLNAVKVLEARYLLKDEEGKIIETPDQMFRRVANHVGVIDALYDYANFQKKGTVREDGKKISNLLNTQIEVLERGFNELVNDGVLKGTFGQFMDFIYTKPTIAEDTIEKFHKMMKSLEYVPNSPTMMNAGARLGQLSACFVLPVGDSIEEIFEAVKQTAEIHKSGGGTGFSFSRLRNKDDIVGSTKGVASGPVSFMKIFDTTTEVIKQGGKRRGANMGILRYDHPDIMEFITSKDSENTILKNFNISVGMEDEFFEKLDSDGYVDLKNPKTGKVVSRIKARTMWDSIITHAWKTADPGLIFLDEINRANPVKNIADIEATNPCGEQPLMPYESCNLGSINLAKFVKEDNTIDWDRLRETVHMSTRFLDNVVDANNFPVRQIKEMTRKTRKIGLGIMGFADMLIMLGVPYDSEEALKIAENVMSFLDLESHKESQNLAIERGVFPGWYGSEYEKEDILMRNSTTTTIAPTGTISIIAGCSSSIEPLFAIAFMRHVLNGQELIEVNPLFEEIMKKRNLYSEKLMQDVATTGNLSKIDLPEDLKRLFKTAHEIDPEWHVLMQATFQKYCDSGVSKTINLPNDATPEDIGKAYRLAKDLHCKGITVYRDRSKTEQVLYSGTSGKKEEASKEEKKEKIAIIEKMTSEGKERKKMDTKYLRLEATFDPACPDGKCDK</sequence>
<dbReference type="Proteomes" id="UP000195607">
    <property type="component" value="Chromosome I"/>
</dbReference>
<evidence type="ECO:0000256" key="6">
    <source>
        <dbReference type="ARBA" id="ARBA00023002"/>
    </source>
</evidence>
<keyword evidence="7" id="KW-0215">Deoxyribonucleotide synthesis</keyword>
<dbReference type="RefSeq" id="WP_021789627.1">
    <property type="nucleotide sequence ID" value="NZ_LT671858.1"/>
</dbReference>
<evidence type="ECO:0000256" key="10">
    <source>
        <dbReference type="ARBA" id="ARBA00047754"/>
    </source>
</evidence>
<dbReference type="Pfam" id="PF00317">
    <property type="entry name" value="Ribonuc_red_lgN"/>
    <property type="match status" value="1"/>
</dbReference>
<accession>A0A1N5WV52</accession>
<dbReference type="PANTHER" id="PTHR43371:SF1">
    <property type="entry name" value="RIBONUCLEOSIDE-DIPHOSPHATE REDUCTASE"/>
    <property type="match status" value="1"/>
</dbReference>